<evidence type="ECO:0000256" key="1">
    <source>
        <dbReference type="SAM" id="Coils"/>
    </source>
</evidence>
<feature type="coiled-coil region" evidence="1">
    <location>
        <begin position="308"/>
        <end position="342"/>
    </location>
</feature>
<reference evidence="4 5" key="1">
    <citation type="journal article" date="2016" name="Nat. Commun.">
        <title>Thousands of microbial genomes shed light on interconnected biogeochemical processes in an aquifer system.</title>
        <authorList>
            <person name="Anantharaman K."/>
            <person name="Brown C.T."/>
            <person name="Hug L.A."/>
            <person name="Sharon I."/>
            <person name="Castelle C.J."/>
            <person name="Probst A.J."/>
            <person name="Thomas B.C."/>
            <person name="Singh A."/>
            <person name="Wilkins M.J."/>
            <person name="Karaoz U."/>
            <person name="Brodie E.L."/>
            <person name="Williams K.H."/>
            <person name="Hubbard S.S."/>
            <person name="Banfield J.F."/>
        </authorList>
    </citation>
    <scope>NUCLEOTIDE SEQUENCE [LARGE SCALE GENOMIC DNA]</scope>
</reference>
<organism evidence="4 5">
    <name type="scientific">Candidatus Muproteobacteria bacterium RBG_19FT_COMBO_61_10</name>
    <dbReference type="NCBI Taxonomy" id="1817761"/>
    <lineage>
        <taxon>Bacteria</taxon>
        <taxon>Pseudomonadati</taxon>
        <taxon>Pseudomonadota</taxon>
        <taxon>Candidatus Muproteobacteria</taxon>
    </lineage>
</organism>
<feature type="transmembrane region" description="Helical" evidence="2">
    <location>
        <begin position="93"/>
        <end position="119"/>
    </location>
</feature>
<feature type="domain" description="Signal transduction histidine kinase internal region" evidence="3">
    <location>
        <begin position="168"/>
        <end position="246"/>
    </location>
</feature>
<dbReference type="GO" id="GO:0000155">
    <property type="term" value="F:phosphorelay sensor kinase activity"/>
    <property type="evidence" value="ECO:0007669"/>
    <property type="project" value="InterPro"/>
</dbReference>
<keyword evidence="2" id="KW-0472">Membrane</keyword>
<dbReference type="EMBL" id="MFSV01000129">
    <property type="protein sequence ID" value="OGI57578.1"/>
    <property type="molecule type" value="Genomic_DNA"/>
</dbReference>
<dbReference type="Pfam" id="PF06580">
    <property type="entry name" value="His_kinase"/>
    <property type="match status" value="1"/>
</dbReference>
<feature type="transmembrane region" description="Helical" evidence="2">
    <location>
        <begin position="60"/>
        <end position="81"/>
    </location>
</feature>
<proteinExistence type="predicted"/>
<dbReference type="PANTHER" id="PTHR34220">
    <property type="entry name" value="SENSOR HISTIDINE KINASE YPDA"/>
    <property type="match status" value="1"/>
</dbReference>
<dbReference type="Proteomes" id="UP000177950">
    <property type="component" value="Unassembled WGS sequence"/>
</dbReference>
<dbReference type="InterPro" id="IPR010559">
    <property type="entry name" value="Sig_transdc_His_kin_internal"/>
</dbReference>
<dbReference type="PANTHER" id="PTHR34220:SF7">
    <property type="entry name" value="SENSOR HISTIDINE KINASE YPDA"/>
    <property type="match status" value="1"/>
</dbReference>
<dbReference type="AlphaFoldDB" id="A0A1F6UJS5"/>
<dbReference type="InterPro" id="IPR036890">
    <property type="entry name" value="HATPase_C_sf"/>
</dbReference>
<protein>
    <recommendedName>
        <fullName evidence="3">Signal transduction histidine kinase internal region domain-containing protein</fullName>
    </recommendedName>
</protein>
<name>A0A1F6UJS5_9PROT</name>
<gene>
    <name evidence="4" type="ORF">A2V58_03435</name>
</gene>
<feature type="transmembrane region" description="Helical" evidence="2">
    <location>
        <begin position="131"/>
        <end position="153"/>
    </location>
</feature>
<evidence type="ECO:0000313" key="5">
    <source>
        <dbReference type="Proteomes" id="UP000177950"/>
    </source>
</evidence>
<evidence type="ECO:0000313" key="4">
    <source>
        <dbReference type="EMBL" id="OGI57578.1"/>
    </source>
</evidence>
<dbReference type="InterPro" id="IPR050640">
    <property type="entry name" value="Bact_2-comp_sensor_kinase"/>
</dbReference>
<evidence type="ECO:0000256" key="2">
    <source>
        <dbReference type="SAM" id="Phobius"/>
    </source>
</evidence>
<dbReference type="Gene3D" id="3.30.565.10">
    <property type="entry name" value="Histidine kinase-like ATPase, C-terminal domain"/>
    <property type="match status" value="1"/>
</dbReference>
<feature type="transmembrane region" description="Helical" evidence="2">
    <location>
        <begin position="29"/>
        <end position="48"/>
    </location>
</feature>
<dbReference type="GO" id="GO:0016020">
    <property type="term" value="C:membrane"/>
    <property type="evidence" value="ECO:0007669"/>
    <property type="project" value="InterPro"/>
</dbReference>
<keyword evidence="2" id="KW-0812">Transmembrane</keyword>
<sequence>MGKLVAHDQAVSDPLDSGFLPNFCNGWTIFNVAVIAEMLAIVIALVSPQMPISQTMLGNLILISLFIQWIALSNAAALCVMRKQLNRLSNLRAIAMSYGLMLCVTWLVGEAALWVLWLAQVTSSPNPEWNAYFHLQNLSVAAIVDALALRYFFARHQLKQRTLSEAQAKIQALRTRIRPHFLFNTMNIIASLTRSSPAQAETAIENMADLFRTMLSDEENLVPVKNEVAIAQKYLDIESLRLDNRLNVDWDIGKFPRKAVMPVLTLQPLLESAIQHGIEPLTEGGRIRVKLWEEDDKININVSAPAPRTKARAQLRDTDTALENVRQRLESYYGKLAKLETNEEQGQMTVSLSLPTRGETP</sequence>
<comment type="caution">
    <text evidence="4">The sequence shown here is derived from an EMBL/GenBank/DDBJ whole genome shotgun (WGS) entry which is preliminary data.</text>
</comment>
<evidence type="ECO:0000259" key="3">
    <source>
        <dbReference type="Pfam" id="PF06580"/>
    </source>
</evidence>
<keyword evidence="2" id="KW-1133">Transmembrane helix</keyword>
<accession>A0A1F6UJS5</accession>
<keyword evidence="1" id="KW-0175">Coiled coil</keyword>